<gene>
    <name evidence="5" type="primary">rplX_3</name>
    <name evidence="5" type="ORF">SDC9_08021</name>
</gene>
<evidence type="ECO:0000256" key="1">
    <source>
        <dbReference type="ARBA" id="ARBA00010618"/>
    </source>
</evidence>
<dbReference type="GO" id="GO:0005840">
    <property type="term" value="C:ribosome"/>
    <property type="evidence" value="ECO:0007669"/>
    <property type="project" value="UniProtKB-KW"/>
</dbReference>
<dbReference type="GO" id="GO:0006412">
    <property type="term" value="P:translation"/>
    <property type="evidence" value="ECO:0007669"/>
    <property type="project" value="InterPro"/>
</dbReference>
<dbReference type="GO" id="GO:1990904">
    <property type="term" value="C:ribonucleoprotein complex"/>
    <property type="evidence" value="ECO:0007669"/>
    <property type="project" value="UniProtKB-KW"/>
</dbReference>
<dbReference type="InterPro" id="IPR003256">
    <property type="entry name" value="Ribosomal_uL24"/>
</dbReference>
<dbReference type="InterPro" id="IPR057264">
    <property type="entry name" value="Ribosomal_uL24_C"/>
</dbReference>
<dbReference type="SUPFAM" id="SSF50104">
    <property type="entry name" value="Translation proteins SH3-like domain"/>
    <property type="match status" value="1"/>
</dbReference>
<dbReference type="InterPro" id="IPR014722">
    <property type="entry name" value="Rib_uL2_dom2"/>
</dbReference>
<dbReference type="InterPro" id="IPR008991">
    <property type="entry name" value="Translation_prot_SH3-like_sf"/>
</dbReference>
<evidence type="ECO:0000256" key="2">
    <source>
        <dbReference type="ARBA" id="ARBA00022980"/>
    </source>
</evidence>
<dbReference type="InterPro" id="IPR005824">
    <property type="entry name" value="KOW"/>
</dbReference>
<dbReference type="NCBIfam" id="TIGR01079">
    <property type="entry name" value="rplX_bact"/>
    <property type="match status" value="1"/>
</dbReference>
<dbReference type="CDD" id="cd06089">
    <property type="entry name" value="KOW_RPL26"/>
    <property type="match status" value="1"/>
</dbReference>
<organism evidence="5">
    <name type="scientific">bioreactor metagenome</name>
    <dbReference type="NCBI Taxonomy" id="1076179"/>
    <lineage>
        <taxon>unclassified sequences</taxon>
        <taxon>metagenomes</taxon>
        <taxon>ecological metagenomes</taxon>
    </lineage>
</organism>
<reference evidence="5" key="1">
    <citation type="submission" date="2019-08" db="EMBL/GenBank/DDBJ databases">
        <authorList>
            <person name="Kucharzyk K."/>
            <person name="Murdoch R.W."/>
            <person name="Higgins S."/>
            <person name="Loffler F."/>
        </authorList>
    </citation>
    <scope>NUCLEOTIDE SEQUENCE</scope>
</reference>
<dbReference type="EMBL" id="VSSQ01000017">
    <property type="protein sequence ID" value="MPL62401.1"/>
    <property type="molecule type" value="Genomic_DNA"/>
</dbReference>
<dbReference type="Pfam" id="PF17136">
    <property type="entry name" value="ribosomal_L24"/>
    <property type="match status" value="1"/>
</dbReference>
<dbReference type="InterPro" id="IPR041988">
    <property type="entry name" value="Ribosomal_uL24_KOW"/>
</dbReference>
<dbReference type="AlphaFoldDB" id="A0A644T930"/>
<feature type="domain" description="KOW" evidence="4">
    <location>
        <begin position="2"/>
        <end position="29"/>
    </location>
</feature>
<evidence type="ECO:0000256" key="3">
    <source>
        <dbReference type="ARBA" id="ARBA00023274"/>
    </source>
</evidence>
<protein>
    <submittedName>
        <fullName evidence="5">50S ribosomal protein L24</fullName>
    </submittedName>
</protein>
<dbReference type="Gene3D" id="2.30.30.30">
    <property type="match status" value="1"/>
</dbReference>
<keyword evidence="2 5" id="KW-0689">Ribosomal protein</keyword>
<proteinExistence type="inferred from homology"/>
<name>A0A644T930_9ZZZZ</name>
<dbReference type="SMART" id="SM00739">
    <property type="entry name" value="KOW"/>
    <property type="match status" value="1"/>
</dbReference>
<dbReference type="GO" id="GO:0003723">
    <property type="term" value="F:RNA binding"/>
    <property type="evidence" value="ECO:0007669"/>
    <property type="project" value="InterPro"/>
</dbReference>
<dbReference type="HAMAP" id="MF_01326_B">
    <property type="entry name" value="Ribosomal_uL24_B"/>
    <property type="match status" value="1"/>
</dbReference>
<accession>A0A644T930</accession>
<dbReference type="PANTHER" id="PTHR12903">
    <property type="entry name" value="MITOCHONDRIAL RIBOSOMAL PROTEIN L24"/>
    <property type="match status" value="1"/>
</dbReference>
<comment type="similarity">
    <text evidence="1">Belongs to the universal ribosomal protein uL24 family.</text>
</comment>
<dbReference type="GO" id="GO:0003735">
    <property type="term" value="F:structural constituent of ribosome"/>
    <property type="evidence" value="ECO:0007669"/>
    <property type="project" value="InterPro"/>
</dbReference>
<comment type="caution">
    <text evidence="5">The sequence shown here is derived from an EMBL/GenBank/DDBJ whole genome shotgun (WGS) entry which is preliminary data.</text>
</comment>
<dbReference type="Pfam" id="PF00467">
    <property type="entry name" value="KOW"/>
    <property type="match status" value="1"/>
</dbReference>
<keyword evidence="3" id="KW-0687">Ribonucleoprotein</keyword>
<sequence>MKIKKGDKVKMLAGKDKGKVGTVSVALPQVDKVIVDGINIVKRHNKPKKKGEKGVIVEVSAPIHVSNVKKEA</sequence>
<evidence type="ECO:0000313" key="5">
    <source>
        <dbReference type="EMBL" id="MPL62401.1"/>
    </source>
</evidence>
<evidence type="ECO:0000259" key="4">
    <source>
        <dbReference type="SMART" id="SM00739"/>
    </source>
</evidence>